<evidence type="ECO:0000259" key="4">
    <source>
        <dbReference type="Pfam" id="PF03807"/>
    </source>
</evidence>
<sequence>MSNDTTASAPATDDRTDDQQDQPRVAVLGTGVMGETVLTGVLAAGWSPRRVVATARRAERAAELEETHGVRTSGDNGAAVAEADVVVLAVKPKDIGALLDEISPHVEPGTLVLTVAVGLSCAFYEARLPQGTPSSA</sequence>
<reference evidence="6" key="1">
    <citation type="journal article" date="2019" name="Int. J. Syst. Evol. Microbiol.">
        <title>The Global Catalogue of Microorganisms (GCM) 10K type strain sequencing project: providing services to taxonomists for standard genome sequencing and annotation.</title>
        <authorList>
            <consortium name="The Broad Institute Genomics Platform"/>
            <consortium name="The Broad Institute Genome Sequencing Center for Infectious Disease"/>
            <person name="Wu L."/>
            <person name="Ma J."/>
        </authorList>
    </citation>
    <scope>NUCLEOTIDE SEQUENCE [LARGE SCALE GENOMIC DNA]</scope>
    <source>
        <strain evidence="6">NBRC 108565</strain>
    </source>
</reference>
<evidence type="ECO:0000313" key="6">
    <source>
        <dbReference type="Proteomes" id="UP001321475"/>
    </source>
</evidence>
<keyword evidence="6" id="KW-1185">Reference proteome</keyword>
<dbReference type="InterPro" id="IPR036291">
    <property type="entry name" value="NAD(P)-bd_dom_sf"/>
</dbReference>
<feature type="domain" description="Pyrroline-5-carboxylate reductase catalytic N-terminal" evidence="4">
    <location>
        <begin position="24"/>
        <end position="118"/>
    </location>
</feature>
<dbReference type="Pfam" id="PF03807">
    <property type="entry name" value="F420_oxidored"/>
    <property type="match status" value="1"/>
</dbReference>
<proteinExistence type="inferred from homology"/>
<feature type="region of interest" description="Disordered" evidence="3">
    <location>
        <begin position="1"/>
        <end position="23"/>
    </location>
</feature>
<organism evidence="5 6">
    <name type="scientific">Paraoerskovia sediminicola</name>
    <dbReference type="NCBI Taxonomy" id="1138587"/>
    <lineage>
        <taxon>Bacteria</taxon>
        <taxon>Bacillati</taxon>
        <taxon>Actinomycetota</taxon>
        <taxon>Actinomycetes</taxon>
        <taxon>Micrococcales</taxon>
        <taxon>Cellulomonadaceae</taxon>
        <taxon>Paraoerskovia</taxon>
    </lineage>
</organism>
<dbReference type="PANTHER" id="PTHR11645">
    <property type="entry name" value="PYRROLINE-5-CARBOXYLATE REDUCTASE"/>
    <property type="match status" value="1"/>
</dbReference>
<keyword evidence="2" id="KW-0560">Oxidoreductase</keyword>
<evidence type="ECO:0000256" key="2">
    <source>
        <dbReference type="ARBA" id="ARBA00023002"/>
    </source>
</evidence>
<comment type="similarity">
    <text evidence="1">Belongs to the pyrroline-5-carboxylate reductase family.</text>
</comment>
<dbReference type="InterPro" id="IPR028939">
    <property type="entry name" value="P5C_Rdtase_cat_N"/>
</dbReference>
<dbReference type="Gene3D" id="3.40.50.720">
    <property type="entry name" value="NAD(P)-binding Rossmann-like Domain"/>
    <property type="match status" value="1"/>
</dbReference>
<dbReference type="PANTHER" id="PTHR11645:SF0">
    <property type="entry name" value="PYRROLINE-5-CARBOXYLATE REDUCTASE 3"/>
    <property type="match status" value="1"/>
</dbReference>
<protein>
    <recommendedName>
        <fullName evidence="4">Pyrroline-5-carboxylate reductase catalytic N-terminal domain-containing protein</fullName>
    </recommendedName>
</protein>
<evidence type="ECO:0000256" key="3">
    <source>
        <dbReference type="SAM" id="MobiDB-lite"/>
    </source>
</evidence>
<dbReference type="Proteomes" id="UP001321475">
    <property type="component" value="Chromosome"/>
</dbReference>
<dbReference type="SUPFAM" id="SSF51735">
    <property type="entry name" value="NAD(P)-binding Rossmann-fold domains"/>
    <property type="match status" value="1"/>
</dbReference>
<evidence type="ECO:0000256" key="1">
    <source>
        <dbReference type="ARBA" id="ARBA00005525"/>
    </source>
</evidence>
<accession>A0ABM8FZR8</accession>
<name>A0ABM8FZR8_9CELL</name>
<dbReference type="RefSeq" id="WP_350227661.1">
    <property type="nucleotide sequence ID" value="NZ_AP027729.1"/>
</dbReference>
<evidence type="ECO:0000313" key="5">
    <source>
        <dbReference type="EMBL" id="BDZ41323.1"/>
    </source>
</evidence>
<dbReference type="EMBL" id="AP027729">
    <property type="protein sequence ID" value="BDZ41323.1"/>
    <property type="molecule type" value="Genomic_DNA"/>
</dbReference>
<gene>
    <name evidence="5" type="ORF">GCM10025865_06220</name>
</gene>